<sequence length="114" mass="13249">MRGRYSRGKTVMLVEESGWEAIDLGMLFLHKLILLTKARLSLSASSYLYVKIWPQFETQYNIKPLNVGFEAKVETSLNRDTFSFSSFRGLDLLSKARLTLKIVFNYCFKIIKKK</sequence>
<comment type="caution">
    <text evidence="1">The sequence shown here is derived from an EMBL/GenBank/DDBJ whole genome shotgun (WGS) entry which is preliminary data.</text>
</comment>
<accession>A0A835J3Q1</accession>
<dbReference type="AlphaFoldDB" id="A0A835J3Q1"/>
<dbReference type="EMBL" id="JADGMS010000018">
    <property type="protein sequence ID" value="KAF9662938.1"/>
    <property type="molecule type" value="Genomic_DNA"/>
</dbReference>
<evidence type="ECO:0000313" key="2">
    <source>
        <dbReference type="Proteomes" id="UP000657918"/>
    </source>
</evidence>
<protein>
    <submittedName>
        <fullName evidence="1">Uncharacterized protein</fullName>
    </submittedName>
</protein>
<reference evidence="1 2" key="1">
    <citation type="submission" date="2020-10" db="EMBL/GenBank/DDBJ databases">
        <title>Plant Genome Project.</title>
        <authorList>
            <person name="Zhang R.-G."/>
        </authorList>
    </citation>
    <scope>NUCLEOTIDE SEQUENCE [LARGE SCALE GENOMIC DNA]</scope>
    <source>
        <strain evidence="1">FAFU-HL-1</strain>
        <tissue evidence="1">Leaf</tissue>
    </source>
</reference>
<proteinExistence type="predicted"/>
<evidence type="ECO:0000313" key="1">
    <source>
        <dbReference type="EMBL" id="KAF9662938.1"/>
    </source>
</evidence>
<name>A0A835J3Q1_9ROSI</name>
<keyword evidence="2" id="KW-1185">Reference proteome</keyword>
<dbReference type="Proteomes" id="UP000657918">
    <property type="component" value="Unassembled WGS sequence"/>
</dbReference>
<gene>
    <name evidence="1" type="ORF">SADUNF_Sadunf18G0106300</name>
</gene>
<organism evidence="1 2">
    <name type="scientific">Salix dunnii</name>
    <dbReference type="NCBI Taxonomy" id="1413687"/>
    <lineage>
        <taxon>Eukaryota</taxon>
        <taxon>Viridiplantae</taxon>
        <taxon>Streptophyta</taxon>
        <taxon>Embryophyta</taxon>
        <taxon>Tracheophyta</taxon>
        <taxon>Spermatophyta</taxon>
        <taxon>Magnoliopsida</taxon>
        <taxon>eudicotyledons</taxon>
        <taxon>Gunneridae</taxon>
        <taxon>Pentapetalae</taxon>
        <taxon>rosids</taxon>
        <taxon>fabids</taxon>
        <taxon>Malpighiales</taxon>
        <taxon>Salicaceae</taxon>
        <taxon>Saliceae</taxon>
        <taxon>Salix</taxon>
    </lineage>
</organism>